<reference evidence="1 2" key="2">
    <citation type="journal article" date="2019" name="G3 (Bethesda)">
        <title>Hybrid Assembly of the Genome of the Entomopathogenic Nematode Steinernema carpocapsae Identifies the X-Chromosome.</title>
        <authorList>
            <person name="Serra L."/>
            <person name="Macchietto M."/>
            <person name="Macias-Munoz A."/>
            <person name="McGill C.J."/>
            <person name="Rodriguez I.M."/>
            <person name="Rodriguez B."/>
            <person name="Murad R."/>
            <person name="Mortazavi A."/>
        </authorList>
    </citation>
    <scope>NUCLEOTIDE SEQUENCE [LARGE SCALE GENOMIC DNA]</scope>
    <source>
        <strain evidence="1 2">ALL</strain>
    </source>
</reference>
<evidence type="ECO:0000313" key="2">
    <source>
        <dbReference type="Proteomes" id="UP000298663"/>
    </source>
</evidence>
<organism evidence="1 2">
    <name type="scientific">Steinernema carpocapsae</name>
    <name type="common">Entomopathogenic nematode</name>
    <dbReference type="NCBI Taxonomy" id="34508"/>
    <lineage>
        <taxon>Eukaryota</taxon>
        <taxon>Metazoa</taxon>
        <taxon>Ecdysozoa</taxon>
        <taxon>Nematoda</taxon>
        <taxon>Chromadorea</taxon>
        <taxon>Rhabditida</taxon>
        <taxon>Tylenchina</taxon>
        <taxon>Panagrolaimomorpha</taxon>
        <taxon>Strongyloidoidea</taxon>
        <taxon>Steinernematidae</taxon>
        <taxon>Steinernema</taxon>
    </lineage>
</organism>
<evidence type="ECO:0000313" key="1">
    <source>
        <dbReference type="EMBL" id="TKR95092.1"/>
    </source>
</evidence>
<sequence length="76" mass="8878">MACYSCKSSVSKISYLRVLSLGIHRFSLVRERELDGTECPESQQYQFCGEFRRPALAYYVIMYSRYLKKASLHSLL</sequence>
<protein>
    <submittedName>
        <fullName evidence="1">Uncharacterized protein</fullName>
    </submittedName>
</protein>
<reference evidence="1 2" key="1">
    <citation type="journal article" date="2015" name="Genome Biol.">
        <title>Comparative genomics of Steinernema reveals deeply conserved gene regulatory networks.</title>
        <authorList>
            <person name="Dillman A.R."/>
            <person name="Macchietto M."/>
            <person name="Porter C.F."/>
            <person name="Rogers A."/>
            <person name="Williams B."/>
            <person name="Antoshechkin I."/>
            <person name="Lee M.M."/>
            <person name="Goodwin Z."/>
            <person name="Lu X."/>
            <person name="Lewis E.E."/>
            <person name="Goodrich-Blair H."/>
            <person name="Stock S.P."/>
            <person name="Adams B.J."/>
            <person name="Sternberg P.W."/>
            <person name="Mortazavi A."/>
        </authorList>
    </citation>
    <scope>NUCLEOTIDE SEQUENCE [LARGE SCALE GENOMIC DNA]</scope>
    <source>
        <strain evidence="1 2">ALL</strain>
    </source>
</reference>
<accession>A0A4U5PF02</accession>
<gene>
    <name evidence="1" type="ORF">L596_009307</name>
</gene>
<proteinExistence type="predicted"/>
<dbReference type="Proteomes" id="UP000298663">
    <property type="component" value="Unassembled WGS sequence"/>
</dbReference>
<comment type="caution">
    <text evidence="1">The sequence shown here is derived from an EMBL/GenBank/DDBJ whole genome shotgun (WGS) entry which is preliminary data.</text>
</comment>
<keyword evidence="2" id="KW-1185">Reference proteome</keyword>
<dbReference type="EMBL" id="AZBU02000002">
    <property type="protein sequence ID" value="TKR95092.1"/>
    <property type="molecule type" value="Genomic_DNA"/>
</dbReference>
<dbReference type="AlphaFoldDB" id="A0A4U5PF02"/>
<name>A0A4U5PF02_STECR</name>